<organism evidence="2 3">
    <name type="scientific">Cyanophage P-TIM40</name>
    <dbReference type="NCBI Taxonomy" id="1589733"/>
    <lineage>
        <taxon>Viruses</taxon>
        <taxon>Duplodnaviria</taxon>
        <taxon>Heunggongvirae</taxon>
        <taxon>Uroviricota</taxon>
        <taxon>Caudoviricetes</taxon>
        <taxon>Pantevenvirales</taxon>
        <taxon>Kyanoviridae</taxon>
        <taxon>Libanvirus</taxon>
        <taxon>Libanvirus ptim40</taxon>
    </lineage>
</organism>
<dbReference type="EMBL" id="KP211958">
    <property type="protein sequence ID" value="AJK27538.1"/>
    <property type="molecule type" value="Genomic_DNA"/>
</dbReference>
<dbReference type="Gene3D" id="1.10.287.1060">
    <property type="entry name" value="ESAT-6-like"/>
    <property type="match status" value="1"/>
</dbReference>
<dbReference type="InterPro" id="IPR020342">
    <property type="entry name" value="Phage_T4_Gp16_DNA-pack"/>
</dbReference>
<dbReference type="Proteomes" id="UP000032135">
    <property type="component" value="Segment"/>
</dbReference>
<accession>A0A0C5AIR9</accession>
<proteinExistence type="predicted"/>
<keyword evidence="3" id="KW-1185">Reference proteome</keyword>
<feature type="region of interest" description="Disordered" evidence="1">
    <location>
        <begin position="1"/>
        <end position="20"/>
    </location>
</feature>
<dbReference type="RefSeq" id="YP_009188186.1">
    <property type="nucleotide sequence ID" value="NC_028663.1"/>
</dbReference>
<dbReference type="OrthoDB" id="20321at10239"/>
<protein>
    <submittedName>
        <fullName evidence="2">Terminase DNA packaging enzyme small subunit</fullName>
    </submittedName>
</protein>
<gene>
    <name evidence="2" type="ORF">PTIM40_111</name>
</gene>
<feature type="compositionally biased region" description="Basic and acidic residues" evidence="1">
    <location>
        <begin position="1"/>
        <end position="13"/>
    </location>
</feature>
<reference evidence="2 3" key="1">
    <citation type="submission" date="2014-11" db="EMBL/GenBank/DDBJ databases">
        <authorList>
            <person name="Fedida A."/>
            <person name="Lindell D."/>
        </authorList>
    </citation>
    <scope>NUCLEOTIDE SEQUENCE [LARGE SCALE GENOMIC DNA]</scope>
</reference>
<name>A0A0C5AIR9_9CAUD</name>
<evidence type="ECO:0000256" key="1">
    <source>
        <dbReference type="SAM" id="MobiDB-lite"/>
    </source>
</evidence>
<dbReference type="KEGG" id="vg:26516656"/>
<evidence type="ECO:0000313" key="3">
    <source>
        <dbReference type="Proteomes" id="UP000032135"/>
    </source>
</evidence>
<dbReference type="GeneID" id="26516656"/>
<sequence length="148" mass="16619">MENQETQRQEQTSKFDGISDALDIETDIMSIEKPAVEKVEEIVTSTKAQLKKDYEYTRGNLYSLIEKGQEAVDGILELAQESDQPRAFEVAGQLIKHVGDVADKLVDLQKKVADIEAPKKKEVNTTNNTMFVGSTADLAKFLKQQRDK</sequence>
<dbReference type="Pfam" id="PF11053">
    <property type="entry name" value="DNA_Packaging"/>
    <property type="match status" value="1"/>
</dbReference>
<evidence type="ECO:0000313" key="2">
    <source>
        <dbReference type="EMBL" id="AJK27538.1"/>
    </source>
</evidence>